<dbReference type="AlphaFoldDB" id="A0AAE1HFT6"/>
<dbReference type="Proteomes" id="UP001219518">
    <property type="component" value="Unassembled WGS sequence"/>
</dbReference>
<dbReference type="InterPro" id="IPR052958">
    <property type="entry name" value="IFN-induced_PKR_regulator"/>
</dbReference>
<reference evidence="1" key="2">
    <citation type="journal article" date="2023" name="BMC Genomics">
        <title>Pest status, molecular evolution, and epigenetic factors derived from the genome assembly of Frankliniella fusca, a thysanopteran phytovirus vector.</title>
        <authorList>
            <person name="Catto M.A."/>
            <person name="Labadie P.E."/>
            <person name="Jacobson A.L."/>
            <person name="Kennedy G.G."/>
            <person name="Srinivasan R."/>
            <person name="Hunt B.G."/>
        </authorList>
    </citation>
    <scope>NUCLEOTIDE SEQUENCE</scope>
    <source>
        <strain evidence="1">PL_HMW_Pooled</strain>
    </source>
</reference>
<proteinExistence type="predicted"/>
<organism evidence="1 2">
    <name type="scientific">Frankliniella fusca</name>
    <dbReference type="NCBI Taxonomy" id="407009"/>
    <lineage>
        <taxon>Eukaryota</taxon>
        <taxon>Metazoa</taxon>
        <taxon>Ecdysozoa</taxon>
        <taxon>Arthropoda</taxon>
        <taxon>Hexapoda</taxon>
        <taxon>Insecta</taxon>
        <taxon>Pterygota</taxon>
        <taxon>Neoptera</taxon>
        <taxon>Paraneoptera</taxon>
        <taxon>Thysanoptera</taxon>
        <taxon>Terebrantia</taxon>
        <taxon>Thripoidea</taxon>
        <taxon>Thripidae</taxon>
        <taxon>Frankliniella</taxon>
    </lineage>
</organism>
<protein>
    <submittedName>
        <fullName evidence="1">52 kDa repressor of the inhibitor of the protein kinase</fullName>
    </submittedName>
</protein>
<comment type="caution">
    <text evidence="1">The sequence shown here is derived from an EMBL/GenBank/DDBJ whole genome shotgun (WGS) entry which is preliminary data.</text>
</comment>
<gene>
    <name evidence="1" type="ORF">KUF71_009743</name>
</gene>
<dbReference type="EMBL" id="JAHWGI010001003">
    <property type="protein sequence ID" value="KAK3920472.1"/>
    <property type="molecule type" value="Genomic_DNA"/>
</dbReference>
<sequence>MIDNIVVDLKLRLSPEVLECFKLNLLIPSVMLEDENGAKAALEHYAEKYESLLETPRSTLLHKLKAEWGLWRARWLRHKDQNKVIPSTCIGSIDECDADLFPIIKELLLQNGLFSTLRRLKTYLRSVMKNDRLNGLALLAVHRDIPVDKEKVIDRFAAKNLKRKQKLAI</sequence>
<accession>A0AAE1HFT6</accession>
<reference evidence="1" key="1">
    <citation type="submission" date="2021-07" db="EMBL/GenBank/DDBJ databases">
        <authorList>
            <person name="Catto M.A."/>
            <person name="Jacobson A."/>
            <person name="Kennedy G."/>
            <person name="Labadie P."/>
            <person name="Hunt B.G."/>
            <person name="Srinivasan R."/>
        </authorList>
    </citation>
    <scope>NUCLEOTIDE SEQUENCE</scope>
    <source>
        <strain evidence="1">PL_HMW_Pooled</strain>
        <tissue evidence="1">Head</tissue>
    </source>
</reference>
<keyword evidence="2" id="KW-1185">Reference proteome</keyword>
<dbReference type="PANTHER" id="PTHR46289:SF14">
    <property type="entry name" value="DUF4371 DOMAIN-CONTAINING PROTEIN"/>
    <property type="match status" value="1"/>
</dbReference>
<evidence type="ECO:0000313" key="2">
    <source>
        <dbReference type="Proteomes" id="UP001219518"/>
    </source>
</evidence>
<evidence type="ECO:0000313" key="1">
    <source>
        <dbReference type="EMBL" id="KAK3920472.1"/>
    </source>
</evidence>
<name>A0AAE1HFT6_9NEOP</name>
<dbReference type="PANTHER" id="PTHR46289">
    <property type="entry name" value="52 KDA REPRESSOR OF THE INHIBITOR OF THE PROTEIN KINASE-LIKE PROTEIN-RELATED"/>
    <property type="match status" value="1"/>
</dbReference>